<evidence type="ECO:0000313" key="2">
    <source>
        <dbReference type="EMBL" id="PIP60716.1"/>
    </source>
</evidence>
<dbReference type="Proteomes" id="UP000231581">
    <property type="component" value="Unassembled WGS sequence"/>
</dbReference>
<dbReference type="EMBL" id="PCSZ01000038">
    <property type="protein sequence ID" value="PIP60716.1"/>
    <property type="molecule type" value="Genomic_DNA"/>
</dbReference>
<comment type="caution">
    <text evidence="2">The sequence shown here is derived from an EMBL/GenBank/DDBJ whole genome shotgun (WGS) entry which is preliminary data.</text>
</comment>
<reference evidence="2 3" key="1">
    <citation type="submission" date="2017-09" db="EMBL/GenBank/DDBJ databases">
        <title>Depth-based differentiation of microbial function through sediment-hosted aquifers and enrichment of novel symbionts in the deep terrestrial subsurface.</title>
        <authorList>
            <person name="Probst A.J."/>
            <person name="Ladd B."/>
            <person name="Jarett J.K."/>
            <person name="Geller-Mcgrath D.E."/>
            <person name="Sieber C.M."/>
            <person name="Emerson J.B."/>
            <person name="Anantharaman K."/>
            <person name="Thomas B.C."/>
            <person name="Malmstrom R."/>
            <person name="Stieglmeier M."/>
            <person name="Klingl A."/>
            <person name="Woyke T."/>
            <person name="Ryan C.M."/>
            <person name="Banfield J.F."/>
        </authorList>
    </citation>
    <scope>NUCLEOTIDE SEQUENCE [LARGE SCALE GENOMIC DNA]</scope>
    <source>
        <strain evidence="2">CG22_combo_CG10-13_8_21_14_all_47_17</strain>
    </source>
</reference>
<evidence type="ECO:0008006" key="4">
    <source>
        <dbReference type="Google" id="ProtNLM"/>
    </source>
</evidence>
<proteinExistence type="predicted"/>
<feature type="transmembrane region" description="Helical" evidence="1">
    <location>
        <begin position="174"/>
        <end position="202"/>
    </location>
</feature>
<feature type="transmembrane region" description="Helical" evidence="1">
    <location>
        <begin position="30"/>
        <end position="48"/>
    </location>
</feature>
<name>A0A2H0BSQ5_9BACT</name>
<keyword evidence="1" id="KW-0472">Membrane</keyword>
<accession>A0A2H0BSQ5</accession>
<protein>
    <recommendedName>
        <fullName evidence="4">Glycerophosphoryl diester phosphodiesterase membrane domain-containing protein</fullName>
    </recommendedName>
</protein>
<gene>
    <name evidence="2" type="ORF">COX00_01660</name>
</gene>
<organism evidence="2 3">
    <name type="scientific">Candidatus Uhrbacteria bacterium CG22_combo_CG10-13_8_21_14_all_47_17</name>
    <dbReference type="NCBI Taxonomy" id="1975041"/>
    <lineage>
        <taxon>Bacteria</taxon>
        <taxon>Candidatus Uhriibacteriota</taxon>
    </lineage>
</organism>
<feature type="transmembrane region" description="Helical" evidence="1">
    <location>
        <begin position="102"/>
        <end position="121"/>
    </location>
</feature>
<feature type="transmembrane region" description="Helical" evidence="1">
    <location>
        <begin position="222"/>
        <end position="246"/>
    </location>
</feature>
<feature type="transmembrane region" description="Helical" evidence="1">
    <location>
        <begin position="127"/>
        <end position="146"/>
    </location>
</feature>
<sequence>MSETKLISTSELISSGWTQFLKDWRRLFEISIRFVLAAVISLIAALIAERVPMASAVSYTILVIANALSIVIVLHTLISLLDYQLKRETNADAEITPNAKRAWGLLLSVLWIGILNLLIFAGGLLAFVLPGLWLSLSLSFGILFLIDEDRRGTQALAASAALVKGRWWPTLGRVLVPAILVVILDMLLSFIIMFILGMLIGFDRLSIFTNQAQPLQTASATIAGIQNVLGSLVQIALIPLSIIYQVKVYHSLKATR</sequence>
<evidence type="ECO:0000256" key="1">
    <source>
        <dbReference type="SAM" id="Phobius"/>
    </source>
</evidence>
<feature type="transmembrane region" description="Helical" evidence="1">
    <location>
        <begin position="60"/>
        <end position="81"/>
    </location>
</feature>
<keyword evidence="1" id="KW-1133">Transmembrane helix</keyword>
<dbReference type="AlphaFoldDB" id="A0A2H0BSQ5"/>
<evidence type="ECO:0000313" key="3">
    <source>
        <dbReference type="Proteomes" id="UP000231581"/>
    </source>
</evidence>
<keyword evidence="1" id="KW-0812">Transmembrane</keyword>